<dbReference type="SUPFAM" id="SSF48452">
    <property type="entry name" value="TPR-like"/>
    <property type="match status" value="1"/>
</dbReference>
<dbReference type="SUPFAM" id="SSF52540">
    <property type="entry name" value="P-loop containing nucleoside triphosphate hydrolases"/>
    <property type="match status" value="1"/>
</dbReference>
<dbReference type="PRINTS" id="PR00038">
    <property type="entry name" value="HTHLUXR"/>
</dbReference>
<dbReference type="SUPFAM" id="SSF46894">
    <property type="entry name" value="C-terminal effector domain of the bipartite response regulators"/>
    <property type="match status" value="1"/>
</dbReference>
<dbReference type="PANTHER" id="PTHR16305:SF35">
    <property type="entry name" value="TRANSCRIPTIONAL ACTIVATOR DOMAIN"/>
    <property type="match status" value="1"/>
</dbReference>
<sequence length="937" mass="100198">MGMPAFDSHVALRGRGKELAALEQVLTTARSGSSAVLVLRGEAGIGKTALLDYAAGRAVGFRTVGVAGIESEMELPFAGLHRLCAPMLGRLHKLPGPQRDALSVAFGLREGEAPNRFLVGLAVIGLLAGATADRPLACLVDDAQWLDDGSLQVLAFVARRLMAESVALVFALREPAGDDVRELAGLPELIVNGLSDPDARALLSSAVRVPLDPLVRDRIVAEAHGNPMVLLALPRALAPTELAGGFWLPGRRHSESCIETVFHQQFRSLPQDSRRLLLTAAAEPTGDVDLLWRATGLQEIPVDAAAPAEAAGLVELGTKVRFRHPLVRSAIYGRASAPDRRAAHRALAEATDPHLDPDRRAWHRAHAAARRDEGVAVDLERSAGRAQGRGGAAAAASFLRWAAELTPDPARRVTRALAAAQAAIDVGGADQAHNMLAAAEAGPLNDLQRARLERLRARLVFSQVRGGDAPRLLLDAAHRLAPLDAALARDTLLEAVGAAIFAGRLSEGPGQREVAEAARSGPAPSVPPRMVDVLLDSMAGLIIDGHADGVDAIRRALHVVRLEQRTDATNADRRWLWLAFRVTPEPLAAELWDDDAWYELAAGAVGIAREAGALAVLPMALTYQAFCHVHAGEFQTAAALIDEATAISEAAGGVPMMYTSLVLAAWRGQESQALDLIETTTNEVVSRGEGRALSLADYATAVLYNGLGRYEDALAAATRVCQYEDLGFFGWALVELIEAAARSGRPEAAVSALNQLIERTRASGTDWALGTEACSRALLSDDQDAGAADGLYREAIEHLERCRVTVHLARARLLYGEWLRRQSRRQESRAQLRSAHEVFSGIGAEGFAERARRELLATGETVRKRTVGAASQLTGQEAQIARLARDGHTNAEIGAQLFISPRTVEWHLGNVFTKLGVSSRRQLRSVSLTATMAHADR</sequence>
<proteinExistence type="predicted"/>
<dbReference type="GO" id="GO:0004016">
    <property type="term" value="F:adenylate cyclase activity"/>
    <property type="evidence" value="ECO:0007669"/>
    <property type="project" value="TreeGrafter"/>
</dbReference>
<keyword evidence="1" id="KW-0547">Nucleotide-binding</keyword>
<protein>
    <submittedName>
        <fullName evidence="4">Helix-turn-helix transcriptional regulator</fullName>
    </submittedName>
</protein>
<dbReference type="RefSeq" id="WP_141313458.1">
    <property type="nucleotide sequence ID" value="NZ_BJND01000057.1"/>
</dbReference>
<evidence type="ECO:0000256" key="2">
    <source>
        <dbReference type="ARBA" id="ARBA00022840"/>
    </source>
</evidence>
<dbReference type="PROSITE" id="PS50043">
    <property type="entry name" value="HTH_LUXR_2"/>
    <property type="match status" value="1"/>
</dbReference>
<dbReference type="InterPro" id="IPR016032">
    <property type="entry name" value="Sig_transdc_resp-reg_C-effctor"/>
</dbReference>
<dbReference type="EMBL" id="BJND01000057">
    <property type="protein sequence ID" value="GEC08745.1"/>
    <property type="molecule type" value="Genomic_DNA"/>
</dbReference>
<dbReference type="Proteomes" id="UP000317881">
    <property type="component" value="Unassembled WGS sequence"/>
</dbReference>
<dbReference type="Pfam" id="PF13191">
    <property type="entry name" value="AAA_16"/>
    <property type="match status" value="1"/>
</dbReference>
<comment type="caution">
    <text evidence="4">The sequence shown here is derived from an EMBL/GenBank/DDBJ whole genome shotgun (WGS) entry which is preliminary data.</text>
</comment>
<dbReference type="InterPro" id="IPR036388">
    <property type="entry name" value="WH-like_DNA-bd_sf"/>
</dbReference>
<organism evidence="4 5">
    <name type="scientific">Streptomyces spinoverrucosus</name>
    <dbReference type="NCBI Taxonomy" id="284043"/>
    <lineage>
        <taxon>Bacteria</taxon>
        <taxon>Bacillati</taxon>
        <taxon>Actinomycetota</taxon>
        <taxon>Actinomycetes</taxon>
        <taxon>Kitasatosporales</taxon>
        <taxon>Streptomycetaceae</taxon>
        <taxon>Streptomyces</taxon>
    </lineage>
</organism>
<dbReference type="PANTHER" id="PTHR16305">
    <property type="entry name" value="TESTICULAR SOLUBLE ADENYLYL CYCLASE"/>
    <property type="match status" value="1"/>
</dbReference>
<keyword evidence="2" id="KW-0067">ATP-binding</keyword>
<dbReference type="Pfam" id="PF00196">
    <property type="entry name" value="GerE"/>
    <property type="match status" value="1"/>
</dbReference>
<dbReference type="GO" id="GO:0003677">
    <property type="term" value="F:DNA binding"/>
    <property type="evidence" value="ECO:0007669"/>
    <property type="project" value="InterPro"/>
</dbReference>
<dbReference type="InterPro" id="IPR011990">
    <property type="entry name" value="TPR-like_helical_dom_sf"/>
</dbReference>
<dbReference type="InterPro" id="IPR000792">
    <property type="entry name" value="Tscrpt_reg_LuxR_C"/>
</dbReference>
<keyword evidence="5" id="KW-1185">Reference proteome</keyword>
<dbReference type="CDD" id="cd06170">
    <property type="entry name" value="LuxR_C_like"/>
    <property type="match status" value="1"/>
</dbReference>
<dbReference type="Gene3D" id="1.25.40.10">
    <property type="entry name" value="Tetratricopeptide repeat domain"/>
    <property type="match status" value="1"/>
</dbReference>
<gene>
    <name evidence="4" type="ORF">SSP24_64000</name>
</gene>
<dbReference type="AlphaFoldDB" id="A0A4Y3VRU0"/>
<accession>A0A4Y3VRU0</accession>
<dbReference type="GO" id="GO:0005524">
    <property type="term" value="F:ATP binding"/>
    <property type="evidence" value="ECO:0007669"/>
    <property type="project" value="UniProtKB-KW"/>
</dbReference>
<evidence type="ECO:0000256" key="1">
    <source>
        <dbReference type="ARBA" id="ARBA00022741"/>
    </source>
</evidence>
<dbReference type="Gene3D" id="1.10.10.10">
    <property type="entry name" value="Winged helix-like DNA-binding domain superfamily/Winged helix DNA-binding domain"/>
    <property type="match status" value="1"/>
</dbReference>
<evidence type="ECO:0000313" key="4">
    <source>
        <dbReference type="EMBL" id="GEC08745.1"/>
    </source>
</evidence>
<dbReference type="GO" id="GO:0006355">
    <property type="term" value="P:regulation of DNA-templated transcription"/>
    <property type="evidence" value="ECO:0007669"/>
    <property type="project" value="InterPro"/>
</dbReference>
<evidence type="ECO:0000313" key="5">
    <source>
        <dbReference type="Proteomes" id="UP000317881"/>
    </source>
</evidence>
<evidence type="ECO:0000259" key="3">
    <source>
        <dbReference type="PROSITE" id="PS50043"/>
    </source>
</evidence>
<name>A0A4Y3VRU0_9ACTN</name>
<dbReference type="OrthoDB" id="7053960at2"/>
<dbReference type="GO" id="GO:0005737">
    <property type="term" value="C:cytoplasm"/>
    <property type="evidence" value="ECO:0007669"/>
    <property type="project" value="TreeGrafter"/>
</dbReference>
<dbReference type="SMART" id="SM00421">
    <property type="entry name" value="HTH_LUXR"/>
    <property type="match status" value="1"/>
</dbReference>
<dbReference type="PROSITE" id="PS00622">
    <property type="entry name" value="HTH_LUXR_1"/>
    <property type="match status" value="1"/>
</dbReference>
<reference evidence="4 5" key="1">
    <citation type="submission" date="2019-06" db="EMBL/GenBank/DDBJ databases">
        <title>Whole genome shotgun sequence of Streptomyces spinoverrucosus NBRC 14228.</title>
        <authorList>
            <person name="Hosoyama A."/>
            <person name="Uohara A."/>
            <person name="Ohji S."/>
            <person name="Ichikawa N."/>
        </authorList>
    </citation>
    <scope>NUCLEOTIDE SEQUENCE [LARGE SCALE GENOMIC DNA]</scope>
    <source>
        <strain evidence="4 5">NBRC 14228</strain>
    </source>
</reference>
<dbReference type="InterPro" id="IPR027417">
    <property type="entry name" value="P-loop_NTPase"/>
</dbReference>
<feature type="domain" description="HTH luxR-type" evidence="3">
    <location>
        <begin position="866"/>
        <end position="937"/>
    </location>
</feature>
<dbReference type="InterPro" id="IPR041664">
    <property type="entry name" value="AAA_16"/>
</dbReference>